<keyword evidence="3" id="KW-0812">Transmembrane</keyword>
<dbReference type="PANTHER" id="PTHR34295:SF1">
    <property type="entry name" value="BIOTIN TRANSPORTER BIOY"/>
    <property type="match status" value="1"/>
</dbReference>
<dbReference type="GO" id="GO:0015225">
    <property type="term" value="F:biotin transmembrane transporter activity"/>
    <property type="evidence" value="ECO:0007669"/>
    <property type="project" value="UniProtKB-UniRule"/>
</dbReference>
<dbReference type="GO" id="GO:0005886">
    <property type="term" value="C:plasma membrane"/>
    <property type="evidence" value="ECO:0007669"/>
    <property type="project" value="UniProtKB-SubCell"/>
</dbReference>
<name>A0A832A5L8_9BACT</name>
<comment type="similarity">
    <text evidence="1 2">Belongs to the BioY family.</text>
</comment>
<reference evidence="4" key="1">
    <citation type="journal article" date="2020" name="mSystems">
        <title>Genome- and Community-Level Interaction Insights into Carbon Utilization and Element Cycling Functions of Hydrothermarchaeota in Hydrothermal Sediment.</title>
        <authorList>
            <person name="Zhou Z."/>
            <person name="Liu Y."/>
            <person name="Xu W."/>
            <person name="Pan J."/>
            <person name="Luo Z.H."/>
            <person name="Li M."/>
        </authorList>
    </citation>
    <scope>NUCLEOTIDE SEQUENCE [LARGE SCALE GENOMIC DNA]</scope>
    <source>
        <strain evidence="4">SpSt-456</strain>
    </source>
</reference>
<feature type="transmembrane region" description="Helical" evidence="3">
    <location>
        <begin position="32"/>
        <end position="49"/>
    </location>
</feature>
<sequence>MPLETLRWMVFTCLMTALTAVAAQIAVPIGPVPVVLTNLFVLLSGLLLGPKRAAAAMGLYVLLGAVGLPVFAQFKGGMAHLAGPTGGYLAGFVAAAWVTGMVSRAGAHKLLDVAAVIVGSLTIYALGVPWLKWVTGMSWSKAIAVGMLPFLVGDGIKAAAAVALSWSIRPALLHRLQTAPAQRSASAQPSVQP</sequence>
<evidence type="ECO:0000256" key="3">
    <source>
        <dbReference type="SAM" id="Phobius"/>
    </source>
</evidence>
<evidence type="ECO:0000256" key="1">
    <source>
        <dbReference type="ARBA" id="ARBA00010692"/>
    </source>
</evidence>
<feature type="transmembrane region" description="Helical" evidence="3">
    <location>
        <begin position="78"/>
        <end position="98"/>
    </location>
</feature>
<dbReference type="AlphaFoldDB" id="A0A832A5L8"/>
<evidence type="ECO:0000313" key="4">
    <source>
        <dbReference type="EMBL" id="HFK96695.1"/>
    </source>
</evidence>
<keyword evidence="2" id="KW-0813">Transport</keyword>
<keyword evidence="2" id="KW-1003">Cell membrane</keyword>
<keyword evidence="3" id="KW-1133">Transmembrane helix</keyword>
<dbReference type="Gene3D" id="1.10.1760.20">
    <property type="match status" value="1"/>
</dbReference>
<protein>
    <recommendedName>
        <fullName evidence="2">Biotin transporter</fullName>
    </recommendedName>
</protein>
<dbReference type="PANTHER" id="PTHR34295">
    <property type="entry name" value="BIOTIN TRANSPORTER BIOY"/>
    <property type="match status" value="1"/>
</dbReference>
<feature type="transmembrane region" description="Helical" evidence="3">
    <location>
        <begin position="110"/>
        <end position="131"/>
    </location>
</feature>
<comment type="subcellular location">
    <subcellularLocation>
        <location evidence="2">Cell membrane</location>
        <topology evidence="2">Multi-pass membrane protein</topology>
    </subcellularLocation>
</comment>
<evidence type="ECO:0000256" key="2">
    <source>
        <dbReference type="PIRNR" id="PIRNR016661"/>
    </source>
</evidence>
<dbReference type="EMBL" id="DSTK01000013">
    <property type="protein sequence ID" value="HFK96695.1"/>
    <property type="molecule type" value="Genomic_DNA"/>
</dbReference>
<dbReference type="PIRSF" id="PIRSF016661">
    <property type="entry name" value="BioY"/>
    <property type="match status" value="1"/>
</dbReference>
<feature type="transmembrane region" description="Helical" evidence="3">
    <location>
        <begin position="143"/>
        <end position="166"/>
    </location>
</feature>
<accession>A0A832A5L8</accession>
<feature type="transmembrane region" description="Helical" evidence="3">
    <location>
        <begin position="54"/>
        <end position="72"/>
    </location>
</feature>
<gene>
    <name evidence="4" type="ORF">ENS06_05145</name>
</gene>
<keyword evidence="2 3" id="KW-0472">Membrane</keyword>
<comment type="caution">
    <text evidence="4">The sequence shown here is derived from an EMBL/GenBank/DDBJ whole genome shotgun (WGS) entry which is preliminary data.</text>
</comment>
<dbReference type="Pfam" id="PF02632">
    <property type="entry name" value="BioY"/>
    <property type="match status" value="1"/>
</dbReference>
<dbReference type="InterPro" id="IPR003784">
    <property type="entry name" value="BioY"/>
</dbReference>
<organism evidence="4">
    <name type="scientific">Desulfacinum infernum</name>
    <dbReference type="NCBI Taxonomy" id="35837"/>
    <lineage>
        <taxon>Bacteria</taxon>
        <taxon>Pseudomonadati</taxon>
        <taxon>Thermodesulfobacteriota</taxon>
        <taxon>Syntrophobacteria</taxon>
        <taxon>Syntrophobacterales</taxon>
        <taxon>Syntrophobacteraceae</taxon>
        <taxon>Desulfacinum</taxon>
    </lineage>
</organism>
<proteinExistence type="inferred from homology"/>